<dbReference type="InterPro" id="IPR001870">
    <property type="entry name" value="B30.2/SPRY"/>
</dbReference>
<evidence type="ECO:0000259" key="1">
    <source>
        <dbReference type="PROSITE" id="PS50188"/>
    </source>
</evidence>
<dbReference type="Gene3D" id="2.60.120.920">
    <property type="match status" value="1"/>
</dbReference>
<dbReference type="GO" id="GO:0043161">
    <property type="term" value="P:proteasome-mediated ubiquitin-dependent protein catabolic process"/>
    <property type="evidence" value="ECO:0007669"/>
    <property type="project" value="TreeGrafter"/>
</dbReference>
<dbReference type="Pfam" id="PF00622">
    <property type="entry name" value="SPRY"/>
    <property type="match status" value="1"/>
</dbReference>
<comment type="caution">
    <text evidence="2">The sequence shown here is derived from an EMBL/GenBank/DDBJ whole genome shotgun (WGS) entry which is preliminary data.</text>
</comment>
<dbReference type="InterPro" id="IPR013320">
    <property type="entry name" value="ConA-like_dom_sf"/>
</dbReference>
<dbReference type="EMBL" id="VTPC01090290">
    <property type="protein sequence ID" value="KAF2883807.1"/>
    <property type="molecule type" value="Genomic_DNA"/>
</dbReference>
<dbReference type="PROSITE" id="PS50188">
    <property type="entry name" value="B302_SPRY"/>
    <property type="match status" value="1"/>
</dbReference>
<reference evidence="2" key="1">
    <citation type="submission" date="2019-08" db="EMBL/GenBank/DDBJ databases">
        <title>The genome of the North American firefly Photinus pyralis.</title>
        <authorList>
            <consortium name="Photinus pyralis genome working group"/>
            <person name="Fallon T.R."/>
            <person name="Sander Lower S.E."/>
            <person name="Weng J.-K."/>
        </authorList>
    </citation>
    <scope>NUCLEOTIDE SEQUENCE</scope>
    <source>
        <strain evidence="2">TRF0915ILg1</strain>
        <tissue evidence="2">Whole body</tissue>
    </source>
</reference>
<dbReference type="Proteomes" id="UP000801492">
    <property type="component" value="Unassembled WGS sequence"/>
</dbReference>
<dbReference type="AlphaFoldDB" id="A0A8K0CGV8"/>
<dbReference type="SMART" id="SM00449">
    <property type="entry name" value="SPRY"/>
    <property type="match status" value="1"/>
</dbReference>
<keyword evidence="3" id="KW-1185">Reference proteome</keyword>
<dbReference type="InterPro" id="IPR050672">
    <property type="entry name" value="FBXO45-Fsn/SPSB_families"/>
</dbReference>
<evidence type="ECO:0000313" key="2">
    <source>
        <dbReference type="EMBL" id="KAF2883807.1"/>
    </source>
</evidence>
<dbReference type="OrthoDB" id="77405at2759"/>
<dbReference type="InterPro" id="IPR003877">
    <property type="entry name" value="SPRY_dom"/>
</dbReference>
<feature type="domain" description="B30.2/SPRY" evidence="1">
    <location>
        <begin position="6"/>
        <end position="204"/>
    </location>
</feature>
<dbReference type="PANTHER" id="PTHR12245:SF11">
    <property type="entry name" value="PROTEIN GUSTAVUS"/>
    <property type="match status" value="1"/>
</dbReference>
<organism evidence="2 3">
    <name type="scientific">Ignelater luminosus</name>
    <name type="common">Cucubano</name>
    <name type="synonym">Pyrophorus luminosus</name>
    <dbReference type="NCBI Taxonomy" id="2038154"/>
    <lineage>
        <taxon>Eukaryota</taxon>
        <taxon>Metazoa</taxon>
        <taxon>Ecdysozoa</taxon>
        <taxon>Arthropoda</taxon>
        <taxon>Hexapoda</taxon>
        <taxon>Insecta</taxon>
        <taxon>Pterygota</taxon>
        <taxon>Neoptera</taxon>
        <taxon>Endopterygota</taxon>
        <taxon>Coleoptera</taxon>
        <taxon>Polyphaga</taxon>
        <taxon>Elateriformia</taxon>
        <taxon>Elateroidea</taxon>
        <taxon>Elateridae</taxon>
        <taxon>Agrypninae</taxon>
        <taxon>Pyrophorini</taxon>
        <taxon>Ignelater</taxon>
    </lineage>
</organism>
<gene>
    <name evidence="2" type="ORF">ILUMI_22393</name>
</gene>
<dbReference type="PANTHER" id="PTHR12245">
    <property type="entry name" value="SPRY DOMAIN CONTAINING SOCS BOX PROTEIN"/>
    <property type="match status" value="1"/>
</dbReference>
<dbReference type="SUPFAM" id="SSF49899">
    <property type="entry name" value="Concanavalin A-like lectins/glucanases"/>
    <property type="match status" value="1"/>
</dbReference>
<accession>A0A8K0CGV8</accession>
<name>A0A8K0CGV8_IGNLU</name>
<proteinExistence type="predicted"/>
<dbReference type="GO" id="GO:0019005">
    <property type="term" value="C:SCF ubiquitin ligase complex"/>
    <property type="evidence" value="ECO:0007669"/>
    <property type="project" value="TreeGrafter"/>
</dbReference>
<protein>
    <recommendedName>
        <fullName evidence="1">B30.2/SPRY domain-containing protein</fullName>
    </recommendedName>
</protein>
<dbReference type="InterPro" id="IPR043136">
    <property type="entry name" value="B30.2/SPRY_sf"/>
</dbReference>
<sequence length="211" mass="23423">MTAESKQIKGLLKKLLPPVDSQLINYSWNKDDAGPNLFVNSRDAFIVYKYAEDEPSTDCIRGKTGFNNGIHAWEITWRMLDRGPFPIVGVATRESPLFEEGEKMVLGNSNQSWGWDLSTCRLYHNSADGTGKLYPESLPQGMTMTVGEKVTLLLDMAEGTLSYISDDTYLGVAFNNLKGLKLYPIVNITKQGAQVDMKYLGGLATKSQAKK</sequence>
<evidence type="ECO:0000313" key="3">
    <source>
        <dbReference type="Proteomes" id="UP000801492"/>
    </source>
</evidence>